<sequence>MCALSCPITLLFACFLFYVHIKHKIKYIYIKKKCITMNECLILACVIGVCSALHQYYFVDKSLTWSDAQSHCRQYGGDLATVHGPENQTRLVELGRKYNSHLWIGLYDDVESWTWSLSENANYSGGEVEPWSWPWRGHEPNNVNGREGCVAINIATYNWVDVNCNVELLFFCFDNNTKGEALVEALVVE</sequence>
<dbReference type="Pfam" id="PF00059">
    <property type="entry name" value="Lectin_C"/>
    <property type="match status" value="1"/>
</dbReference>
<accession>A0A8C5BTL8</accession>
<feature type="domain" description="C-type lectin" evidence="1">
    <location>
        <begin position="56"/>
        <end position="173"/>
    </location>
</feature>
<dbReference type="AlphaFoldDB" id="A0A8C5BTL8"/>
<dbReference type="SMART" id="SM00034">
    <property type="entry name" value="CLECT"/>
    <property type="match status" value="1"/>
</dbReference>
<dbReference type="SUPFAM" id="SSF56436">
    <property type="entry name" value="C-type lectin-like"/>
    <property type="match status" value="1"/>
</dbReference>
<evidence type="ECO:0000313" key="3">
    <source>
        <dbReference type="Proteomes" id="UP000694546"/>
    </source>
</evidence>
<dbReference type="PROSITE" id="PS50041">
    <property type="entry name" value="C_TYPE_LECTIN_2"/>
    <property type="match status" value="1"/>
</dbReference>
<dbReference type="OMA" id="CITMNEC"/>
<proteinExistence type="predicted"/>
<reference evidence="2" key="1">
    <citation type="submission" date="2025-08" db="UniProtKB">
        <authorList>
            <consortium name="Ensembl"/>
        </authorList>
    </citation>
    <scope>IDENTIFICATION</scope>
</reference>
<reference evidence="2" key="2">
    <citation type="submission" date="2025-09" db="UniProtKB">
        <authorList>
            <consortium name="Ensembl"/>
        </authorList>
    </citation>
    <scope>IDENTIFICATION</scope>
</reference>
<name>A0A8C5BTL8_GADMO</name>
<evidence type="ECO:0000259" key="1">
    <source>
        <dbReference type="PROSITE" id="PS50041"/>
    </source>
</evidence>
<dbReference type="InterPro" id="IPR016186">
    <property type="entry name" value="C-type_lectin-like/link_sf"/>
</dbReference>
<evidence type="ECO:0000313" key="2">
    <source>
        <dbReference type="Ensembl" id="ENSGMOP00000050894.1"/>
    </source>
</evidence>
<dbReference type="GeneTree" id="ENSGT00940000177388"/>
<dbReference type="Ensembl" id="ENSGMOT00000029760.1">
    <property type="protein sequence ID" value="ENSGMOP00000050894.1"/>
    <property type="gene ID" value="ENSGMOG00000024226.1"/>
</dbReference>
<organism evidence="2 3">
    <name type="scientific">Gadus morhua</name>
    <name type="common">Atlantic cod</name>
    <dbReference type="NCBI Taxonomy" id="8049"/>
    <lineage>
        <taxon>Eukaryota</taxon>
        <taxon>Metazoa</taxon>
        <taxon>Chordata</taxon>
        <taxon>Craniata</taxon>
        <taxon>Vertebrata</taxon>
        <taxon>Euteleostomi</taxon>
        <taxon>Actinopterygii</taxon>
        <taxon>Neopterygii</taxon>
        <taxon>Teleostei</taxon>
        <taxon>Neoteleostei</taxon>
        <taxon>Acanthomorphata</taxon>
        <taxon>Zeiogadaria</taxon>
        <taxon>Gadariae</taxon>
        <taxon>Gadiformes</taxon>
        <taxon>Gadoidei</taxon>
        <taxon>Gadidae</taxon>
        <taxon>Gadus</taxon>
    </lineage>
</organism>
<protein>
    <recommendedName>
        <fullName evidence="1">C-type lectin domain-containing protein</fullName>
    </recommendedName>
</protein>
<dbReference type="InterPro" id="IPR001304">
    <property type="entry name" value="C-type_lectin-like"/>
</dbReference>
<dbReference type="PANTHER" id="PTHR45784">
    <property type="entry name" value="C-TYPE LECTIN DOMAIN FAMILY 20 MEMBER A-RELATED"/>
    <property type="match status" value="1"/>
</dbReference>
<dbReference type="PANTHER" id="PTHR45784:SF3">
    <property type="entry name" value="C-TYPE LECTIN DOMAIN FAMILY 4 MEMBER K-LIKE-RELATED"/>
    <property type="match status" value="1"/>
</dbReference>
<dbReference type="InterPro" id="IPR016187">
    <property type="entry name" value="CTDL_fold"/>
</dbReference>
<dbReference type="Proteomes" id="UP000694546">
    <property type="component" value="Chromosome 17"/>
</dbReference>
<keyword evidence="3" id="KW-1185">Reference proteome</keyword>
<dbReference type="Gene3D" id="3.10.100.10">
    <property type="entry name" value="Mannose-Binding Protein A, subunit A"/>
    <property type="match status" value="1"/>
</dbReference>